<reference evidence="1" key="2">
    <citation type="submission" date="2022-01" db="EMBL/GenBank/DDBJ databases">
        <authorList>
            <person name="Yamashiro T."/>
            <person name="Shiraishi A."/>
            <person name="Satake H."/>
            <person name="Nakayama K."/>
        </authorList>
    </citation>
    <scope>NUCLEOTIDE SEQUENCE</scope>
</reference>
<name>A0ABQ5FY93_9ASTR</name>
<keyword evidence="2" id="KW-1185">Reference proteome</keyword>
<accession>A0ABQ5FY93</accession>
<organism evidence="1 2">
    <name type="scientific">Tanacetum coccineum</name>
    <dbReference type="NCBI Taxonomy" id="301880"/>
    <lineage>
        <taxon>Eukaryota</taxon>
        <taxon>Viridiplantae</taxon>
        <taxon>Streptophyta</taxon>
        <taxon>Embryophyta</taxon>
        <taxon>Tracheophyta</taxon>
        <taxon>Spermatophyta</taxon>
        <taxon>Magnoliopsida</taxon>
        <taxon>eudicotyledons</taxon>
        <taxon>Gunneridae</taxon>
        <taxon>Pentapetalae</taxon>
        <taxon>asterids</taxon>
        <taxon>campanulids</taxon>
        <taxon>Asterales</taxon>
        <taxon>Asteraceae</taxon>
        <taxon>Asteroideae</taxon>
        <taxon>Anthemideae</taxon>
        <taxon>Anthemidinae</taxon>
        <taxon>Tanacetum</taxon>
    </lineage>
</organism>
<evidence type="ECO:0000313" key="1">
    <source>
        <dbReference type="EMBL" id="GJT67923.1"/>
    </source>
</evidence>
<sequence length="255" mass="28969">MVNANPPPTSKCPVLPAALRAQAIQELHELQRILAFVESRLKIIERFLNNFANQPNETNVNDFESDDELVDTPLGSPFPDSDNDSDDNEVLNELIEYENARTLRRERMINSLDRDDLTFQCIIGFRKFTAYLDPFLPMNIISYKAYNTIMVEGLEGTGKNLVAVVKGVYVFVGRFTYITNFVVLEDVGEFIMSDMAKVLMGKPFRKITKLKYDATKGWSDSLKSLTHTHIGCHLQYLGSRNLTGVIFDEKKLESS</sequence>
<gene>
    <name evidence="1" type="ORF">Tco_1019403</name>
</gene>
<dbReference type="EMBL" id="BQNB010017851">
    <property type="protein sequence ID" value="GJT67923.1"/>
    <property type="molecule type" value="Genomic_DNA"/>
</dbReference>
<evidence type="ECO:0000313" key="2">
    <source>
        <dbReference type="Proteomes" id="UP001151760"/>
    </source>
</evidence>
<protein>
    <submittedName>
        <fullName evidence="1">Uncharacterized protein</fullName>
    </submittedName>
</protein>
<comment type="caution">
    <text evidence="1">The sequence shown here is derived from an EMBL/GenBank/DDBJ whole genome shotgun (WGS) entry which is preliminary data.</text>
</comment>
<proteinExistence type="predicted"/>
<dbReference type="Proteomes" id="UP001151760">
    <property type="component" value="Unassembled WGS sequence"/>
</dbReference>
<reference evidence="1" key="1">
    <citation type="journal article" date="2022" name="Int. J. Mol. Sci.">
        <title>Draft Genome of Tanacetum Coccineum: Genomic Comparison of Closely Related Tanacetum-Family Plants.</title>
        <authorList>
            <person name="Yamashiro T."/>
            <person name="Shiraishi A."/>
            <person name="Nakayama K."/>
            <person name="Satake H."/>
        </authorList>
    </citation>
    <scope>NUCLEOTIDE SEQUENCE</scope>
</reference>